<keyword evidence="9" id="KW-0862">Zinc</keyword>
<proteinExistence type="predicted"/>
<organism evidence="21 22">
    <name type="scientific">Scyliorhinus torazame</name>
    <name type="common">Cloudy catshark</name>
    <name type="synonym">Catulus torazame</name>
    <dbReference type="NCBI Taxonomy" id="75743"/>
    <lineage>
        <taxon>Eukaryota</taxon>
        <taxon>Metazoa</taxon>
        <taxon>Chordata</taxon>
        <taxon>Craniata</taxon>
        <taxon>Vertebrata</taxon>
        <taxon>Chondrichthyes</taxon>
        <taxon>Elasmobranchii</taxon>
        <taxon>Galeomorphii</taxon>
        <taxon>Galeoidea</taxon>
        <taxon>Carcharhiniformes</taxon>
        <taxon>Scyliorhinidae</taxon>
        <taxon>Scyliorhinus</taxon>
    </lineage>
</organism>
<dbReference type="Proteomes" id="UP000288216">
    <property type="component" value="Unassembled WGS sequence"/>
</dbReference>
<evidence type="ECO:0000256" key="11">
    <source>
        <dbReference type="ARBA" id="ARBA00022927"/>
    </source>
</evidence>
<keyword evidence="4" id="KW-0343">GTPase activation</keyword>
<dbReference type="InterPro" id="IPR001164">
    <property type="entry name" value="ArfGAP_dom"/>
</dbReference>
<keyword evidence="5" id="KW-0963">Cytoplasm</keyword>
<dbReference type="GO" id="GO:0005096">
    <property type="term" value="F:GTPase activator activity"/>
    <property type="evidence" value="ECO:0007669"/>
    <property type="project" value="UniProtKB-KW"/>
</dbReference>
<dbReference type="InterPro" id="IPR038508">
    <property type="entry name" value="ArfGAP_dom_sf"/>
</dbReference>
<evidence type="ECO:0000256" key="17">
    <source>
        <dbReference type="ARBA" id="ARBA00081514"/>
    </source>
</evidence>
<dbReference type="GO" id="GO:0032012">
    <property type="term" value="P:regulation of ARF protein signal transduction"/>
    <property type="evidence" value="ECO:0007669"/>
    <property type="project" value="TreeGrafter"/>
</dbReference>
<keyword evidence="3" id="KW-0813">Transport</keyword>
<keyword evidence="12" id="KW-0007">Acetylation</keyword>
<dbReference type="InterPro" id="IPR037278">
    <property type="entry name" value="ARFGAP/RecO"/>
</dbReference>
<evidence type="ECO:0000256" key="4">
    <source>
        <dbReference type="ARBA" id="ARBA00022468"/>
    </source>
</evidence>
<comment type="subcellular location">
    <subcellularLocation>
        <location evidence="1">Cytoplasm</location>
    </subcellularLocation>
    <subcellularLocation>
        <location evidence="2">Golgi apparatus</location>
    </subcellularLocation>
</comment>
<reference evidence="21 22" key="1">
    <citation type="journal article" date="2018" name="Nat. Ecol. Evol.">
        <title>Shark genomes provide insights into elasmobranch evolution and the origin of vertebrates.</title>
        <authorList>
            <person name="Hara Y"/>
            <person name="Yamaguchi K"/>
            <person name="Onimaru K"/>
            <person name="Kadota M"/>
            <person name="Koyanagi M"/>
            <person name="Keeley SD"/>
            <person name="Tatsumi K"/>
            <person name="Tanaka K"/>
            <person name="Motone F"/>
            <person name="Kageyama Y"/>
            <person name="Nozu R"/>
            <person name="Adachi N"/>
            <person name="Nishimura O"/>
            <person name="Nakagawa R"/>
            <person name="Tanegashima C"/>
            <person name="Kiyatake I"/>
            <person name="Matsumoto R"/>
            <person name="Murakumo K"/>
            <person name="Nishida K"/>
            <person name="Terakita A"/>
            <person name="Kuratani S"/>
            <person name="Sato K"/>
            <person name="Hyodo S Kuraku.S."/>
        </authorList>
    </citation>
    <scope>NUCLEOTIDE SEQUENCE [LARGE SCALE GENOMIC DNA]</scope>
</reference>
<dbReference type="EMBL" id="BFAA01000333">
    <property type="protein sequence ID" value="GCB71146.1"/>
    <property type="molecule type" value="Genomic_DNA"/>
</dbReference>
<feature type="compositionally biased region" description="Low complexity" evidence="19">
    <location>
        <begin position="350"/>
        <end position="364"/>
    </location>
</feature>
<sequence>MASPRTRRVLKEVRTQDENNICFECGAFNPQWVSVTYGIWICLECSGRHRGLGVHLSFVRSVTMDKWKDLELEKMKVGGNAKFRQFLESQDYDSCWSLQEKYNSRAAAFYRDKIVALAEGREWSIETSEARNWTPPQPKVSIPSAHRSGPNQTSVSSSDKMFEDWLNDDNSYQSGGGYGNQDNRYVGFGNTAASQKKEDDFLNSAMTSLYSGWSNFTVGATKFASAAKEGAAKLGSQATQKVKDGKFLDDVTIGVSQIANKVQGATVKGWQDVSSFFTNKEGETAASESYPTGESYQNSGLEDGFWDNFSQDENSKMKVPPSAGVWGSGEKNDDAWGMENNTIKQTNHSNAWDNWDDNWAAGGESKNKKSPKKESGGTMDDGWDNQDW</sequence>
<evidence type="ECO:0000256" key="2">
    <source>
        <dbReference type="ARBA" id="ARBA00004555"/>
    </source>
</evidence>
<keyword evidence="10" id="KW-0931">ER-Golgi transport</keyword>
<evidence type="ECO:0000256" key="8">
    <source>
        <dbReference type="ARBA" id="ARBA00022771"/>
    </source>
</evidence>
<gene>
    <name evidence="21" type="ORF">scyTo_0001475</name>
</gene>
<dbReference type="GO" id="GO:0030100">
    <property type="term" value="P:regulation of endocytosis"/>
    <property type="evidence" value="ECO:0007669"/>
    <property type="project" value="TreeGrafter"/>
</dbReference>
<evidence type="ECO:0000256" key="14">
    <source>
        <dbReference type="ARBA" id="ARBA00058112"/>
    </source>
</evidence>
<evidence type="ECO:0000256" key="9">
    <source>
        <dbReference type="ARBA" id="ARBA00022833"/>
    </source>
</evidence>
<comment type="function">
    <text evidence="14">GTPase-activating protein (GAP) for the ADP ribosylation factor 1 (ARF1). Involved in membrane trafficking and /or vesicle transport. Promotes hydrolysis of the ARF1-bound GTP and thus, is required for the dissociation of coat proteins from Golgi-derived membranes and vesicles, a prerequisite for vesicle's fusion with target compartment. Probably regulates ARF1-mediated transport via its interaction with the KDELR proteins and TMED2. Overexpression induces the redistribution of the entire Golgi complex to the endoplasmic reticulum, as when ARF1 is deactivated. Its activity is stimulated by phosphoinosides and inhibited by phosphatidylcholine.</text>
</comment>
<dbReference type="OrthoDB" id="983479at2759"/>
<keyword evidence="6" id="KW-0597">Phosphoprotein</keyword>
<feature type="compositionally biased region" description="Polar residues" evidence="19">
    <location>
        <begin position="339"/>
        <end position="349"/>
    </location>
</feature>
<feature type="region of interest" description="Disordered" evidence="19">
    <location>
        <begin position="310"/>
        <end position="388"/>
    </location>
</feature>
<evidence type="ECO:0000256" key="16">
    <source>
        <dbReference type="ARBA" id="ARBA00077418"/>
    </source>
</evidence>
<protein>
    <recommendedName>
        <fullName evidence="15">ADP-ribosylation factor GTPase-activating protein 1</fullName>
    </recommendedName>
    <alternativeName>
        <fullName evidence="17">ADP-ribosylation factor 1 GTPase-activating protein</fullName>
    </alternativeName>
    <alternativeName>
        <fullName evidence="16">ARF1-directed GTPase-activating protein</fullName>
    </alternativeName>
</protein>
<evidence type="ECO:0000256" key="3">
    <source>
        <dbReference type="ARBA" id="ARBA00022448"/>
    </source>
</evidence>
<evidence type="ECO:0000256" key="12">
    <source>
        <dbReference type="ARBA" id="ARBA00022990"/>
    </source>
</evidence>
<evidence type="ECO:0000256" key="5">
    <source>
        <dbReference type="ARBA" id="ARBA00022490"/>
    </source>
</evidence>
<keyword evidence="8 18" id="KW-0863">Zinc-finger</keyword>
<evidence type="ECO:0000256" key="1">
    <source>
        <dbReference type="ARBA" id="ARBA00004496"/>
    </source>
</evidence>
<name>A0A401PDF3_SCYTO</name>
<evidence type="ECO:0000256" key="10">
    <source>
        <dbReference type="ARBA" id="ARBA00022892"/>
    </source>
</evidence>
<dbReference type="Gene3D" id="1.10.220.150">
    <property type="entry name" value="Arf GTPase activating protein"/>
    <property type="match status" value="1"/>
</dbReference>
<dbReference type="SUPFAM" id="SSF57863">
    <property type="entry name" value="ArfGap/RecO-like zinc finger"/>
    <property type="match status" value="1"/>
</dbReference>
<evidence type="ECO:0000256" key="6">
    <source>
        <dbReference type="ARBA" id="ARBA00022553"/>
    </source>
</evidence>
<evidence type="ECO:0000256" key="13">
    <source>
        <dbReference type="ARBA" id="ARBA00023034"/>
    </source>
</evidence>
<dbReference type="PRINTS" id="PR00405">
    <property type="entry name" value="REVINTRACTNG"/>
</dbReference>
<dbReference type="PANTHER" id="PTHR46395">
    <property type="entry name" value="ADP-RIBOSYLATION FACTOR GTPASE-ACTIVATING PROTEIN 1"/>
    <property type="match status" value="1"/>
</dbReference>
<accession>A0A401PDF3</accession>
<evidence type="ECO:0000256" key="18">
    <source>
        <dbReference type="PROSITE-ProRule" id="PRU00288"/>
    </source>
</evidence>
<evidence type="ECO:0000259" key="20">
    <source>
        <dbReference type="PROSITE" id="PS50115"/>
    </source>
</evidence>
<keyword evidence="7" id="KW-0479">Metal-binding</keyword>
<dbReference type="SMART" id="SM00105">
    <property type="entry name" value="ArfGap"/>
    <property type="match status" value="1"/>
</dbReference>
<evidence type="ECO:0000256" key="15">
    <source>
        <dbReference type="ARBA" id="ARBA00071258"/>
    </source>
</evidence>
<evidence type="ECO:0000256" key="19">
    <source>
        <dbReference type="SAM" id="MobiDB-lite"/>
    </source>
</evidence>
<dbReference type="CDD" id="cd08830">
    <property type="entry name" value="ArfGap_ArfGap1"/>
    <property type="match status" value="1"/>
</dbReference>
<dbReference type="Pfam" id="PF01412">
    <property type="entry name" value="ArfGap"/>
    <property type="match status" value="1"/>
</dbReference>
<dbReference type="OMA" id="MSKLWEV"/>
<dbReference type="GO" id="GO:0016192">
    <property type="term" value="P:vesicle-mediated transport"/>
    <property type="evidence" value="ECO:0007669"/>
    <property type="project" value="UniProtKB-KW"/>
</dbReference>
<comment type="caution">
    <text evidence="21">The sequence shown here is derived from an EMBL/GenBank/DDBJ whole genome shotgun (WGS) entry which is preliminary data.</text>
</comment>
<dbReference type="GO" id="GO:0008270">
    <property type="term" value="F:zinc ion binding"/>
    <property type="evidence" value="ECO:0007669"/>
    <property type="project" value="UniProtKB-KW"/>
</dbReference>
<dbReference type="PROSITE" id="PS50115">
    <property type="entry name" value="ARFGAP"/>
    <property type="match status" value="1"/>
</dbReference>
<dbReference type="STRING" id="75743.A0A401PDF3"/>
<feature type="domain" description="Arf-GAP" evidence="20">
    <location>
        <begin position="7"/>
        <end position="123"/>
    </location>
</feature>
<keyword evidence="13" id="KW-0333">Golgi apparatus</keyword>
<evidence type="ECO:0000313" key="21">
    <source>
        <dbReference type="EMBL" id="GCB71146.1"/>
    </source>
</evidence>
<dbReference type="GO" id="GO:0000139">
    <property type="term" value="C:Golgi membrane"/>
    <property type="evidence" value="ECO:0007669"/>
    <property type="project" value="TreeGrafter"/>
</dbReference>
<keyword evidence="22" id="KW-1185">Reference proteome</keyword>
<keyword evidence="11" id="KW-0653">Protein transport</keyword>
<dbReference type="PANTHER" id="PTHR46395:SF1">
    <property type="entry name" value="ADP-RIBOSYLATION FACTOR GTPASE-ACTIVATING PROTEIN 1"/>
    <property type="match status" value="1"/>
</dbReference>
<dbReference type="GO" id="GO:0015031">
    <property type="term" value="P:protein transport"/>
    <property type="evidence" value="ECO:0007669"/>
    <property type="project" value="UniProtKB-KW"/>
</dbReference>
<dbReference type="AlphaFoldDB" id="A0A401PDF3"/>
<feature type="region of interest" description="Disordered" evidence="19">
    <location>
        <begin position="127"/>
        <end position="157"/>
    </location>
</feature>
<dbReference type="FunFam" id="1.10.220.150:FF:000008">
    <property type="entry name" value="ADP-ribosylation factor GTPase activating protein 1"/>
    <property type="match status" value="1"/>
</dbReference>
<evidence type="ECO:0000256" key="7">
    <source>
        <dbReference type="ARBA" id="ARBA00022723"/>
    </source>
</evidence>
<evidence type="ECO:0000313" key="22">
    <source>
        <dbReference type="Proteomes" id="UP000288216"/>
    </source>
</evidence>